<keyword evidence="2" id="KW-1185">Reference proteome</keyword>
<accession>A0ACB8U578</accession>
<comment type="caution">
    <text evidence="1">The sequence shown here is derived from an EMBL/GenBank/DDBJ whole genome shotgun (WGS) entry which is preliminary data.</text>
</comment>
<organism evidence="1 2">
    <name type="scientific">Irpex rosettiformis</name>
    <dbReference type="NCBI Taxonomy" id="378272"/>
    <lineage>
        <taxon>Eukaryota</taxon>
        <taxon>Fungi</taxon>
        <taxon>Dikarya</taxon>
        <taxon>Basidiomycota</taxon>
        <taxon>Agaricomycotina</taxon>
        <taxon>Agaricomycetes</taxon>
        <taxon>Polyporales</taxon>
        <taxon>Irpicaceae</taxon>
        <taxon>Irpex</taxon>
    </lineage>
</organism>
<gene>
    <name evidence="1" type="ORF">BDY19DRAFT_107788</name>
</gene>
<evidence type="ECO:0000313" key="2">
    <source>
        <dbReference type="Proteomes" id="UP001055072"/>
    </source>
</evidence>
<protein>
    <submittedName>
        <fullName evidence="1">Uncharacterized protein</fullName>
    </submittedName>
</protein>
<sequence length="988" mass="110381">MYLEDKCKWGARCQRSHPPRWEWIKFLPRSEEVCQEYIEGRCFLGENCRRRHPPQPTPAEGKRSSSARLATTKETSTSVKTKNNGATVVQQVEIPAPTDRVSKPNAPVATASCTPTGQQSKGKGRMMENTPIKAVRSVPTEVFRTMKQDTAKSSEQADSTSLPSVQKDNPPNLDRSGMENDEIRVGGICWDFQHGRCRRAQCKYRHEQPGGVSQSGEEGTQRLISMLKWSVNELSKMLPSQTRNDLMQDGRAFPPTQRTVPDVPPGLSKIKENTPTRMTEGSSPDAPSTMSLRVQDSVTVTFGPGFAIQEVVTGFESRVLILKNIPSHVTSSMIKKTLDPFGDVVNIHLPENRPAEGGKTVKATFTNHRNAAAAASALDGCTLFKAHITAILASQQSTSLGKGTVRDGDVLLEFPAPHRDAYVGYSTLQGAEHATRTAYRAQMGDSILSASIYSGLPIVGRYNVKFRGLPPDTETVEMEAFGPNNAVMFTRPNYMSLDDALKELQARLEIYGELISVKVISPPFENQTVRAWAHFTTPTAADEACRDFNFRRPRYFGHGTVKVQHVMSITYQLPNRIFDVLSDTLRYLRSCVYTTAHRCDIIFQSRLRAQTGSVGVKLSAEALPTLTRLKSSFEGILRGEVVRFEGRAAWDSFFARSSGAEFIATLEASHPMVIIQIDLVKSCIRLFGSPHRTWRARTAIQEQMIKLRSRKVHSLPLDRNLLGIFMNSDLLKLQQELGTENVYIDSRTWSLKVRGNNDAVQVATLIIQRARRQCGRKHPGENSCPICLDKVSLPVTLDCGHTWCKNCLTSYLLAAIDTKSFPLNCLGSGARCSSQIPLKIAHRLLSSEDFQRVIHASFLAYIHSRPSEFHYCPTPDCQQVYRTAPPDTVLQCPSCLVRICGNCHIEHHEGKRCPDPEKEELRLFEEWSVGRDVKRCPGCKTFIEREAGCNHMTCTRCRTHICWVCLETFSESEACYDHMRKTHGGIGL</sequence>
<reference evidence="1" key="1">
    <citation type="journal article" date="2021" name="Environ. Microbiol.">
        <title>Gene family expansions and transcriptome signatures uncover fungal adaptations to wood decay.</title>
        <authorList>
            <person name="Hage H."/>
            <person name="Miyauchi S."/>
            <person name="Viragh M."/>
            <person name="Drula E."/>
            <person name="Min B."/>
            <person name="Chaduli D."/>
            <person name="Navarro D."/>
            <person name="Favel A."/>
            <person name="Norest M."/>
            <person name="Lesage-Meessen L."/>
            <person name="Balint B."/>
            <person name="Merenyi Z."/>
            <person name="de Eugenio L."/>
            <person name="Morin E."/>
            <person name="Martinez A.T."/>
            <person name="Baldrian P."/>
            <person name="Stursova M."/>
            <person name="Martinez M.J."/>
            <person name="Novotny C."/>
            <person name="Magnuson J.K."/>
            <person name="Spatafora J.W."/>
            <person name="Maurice S."/>
            <person name="Pangilinan J."/>
            <person name="Andreopoulos W."/>
            <person name="LaButti K."/>
            <person name="Hundley H."/>
            <person name="Na H."/>
            <person name="Kuo A."/>
            <person name="Barry K."/>
            <person name="Lipzen A."/>
            <person name="Henrissat B."/>
            <person name="Riley R."/>
            <person name="Ahrendt S."/>
            <person name="Nagy L.G."/>
            <person name="Grigoriev I.V."/>
            <person name="Martin F."/>
            <person name="Rosso M.N."/>
        </authorList>
    </citation>
    <scope>NUCLEOTIDE SEQUENCE</scope>
    <source>
        <strain evidence="1">CBS 384.51</strain>
    </source>
</reference>
<dbReference type="EMBL" id="MU274910">
    <property type="protein sequence ID" value="KAI0089503.1"/>
    <property type="molecule type" value="Genomic_DNA"/>
</dbReference>
<proteinExistence type="predicted"/>
<evidence type="ECO:0000313" key="1">
    <source>
        <dbReference type="EMBL" id="KAI0089503.1"/>
    </source>
</evidence>
<name>A0ACB8U578_9APHY</name>
<dbReference type="Proteomes" id="UP001055072">
    <property type="component" value="Unassembled WGS sequence"/>
</dbReference>